<evidence type="ECO:0000256" key="4">
    <source>
        <dbReference type="ARBA" id="ARBA00048574"/>
    </source>
</evidence>
<reference evidence="5 6" key="1">
    <citation type="submission" date="2018-01" db="EMBL/GenBank/DDBJ databases">
        <title>Draft genome sequences of six Vibrio diazotrophicus strains isolated from deep-sea sediments of the Baltic Sea.</title>
        <authorList>
            <person name="Castillo D."/>
            <person name="Vandieken V."/>
            <person name="Chiang O."/>
            <person name="Middelboe M."/>
        </authorList>
    </citation>
    <scope>NUCLEOTIDE SEQUENCE [LARGE SCALE GENOMIC DNA]</scope>
    <source>
        <strain evidence="5 6">60.27F</strain>
    </source>
</reference>
<dbReference type="OrthoDB" id="3196716at2"/>
<dbReference type="AlphaFoldDB" id="A0A2J8G9H1"/>
<protein>
    <recommendedName>
        <fullName evidence="1">citrate lyase holo-[acyl-carrier protein] synthase</fullName>
        <ecNumber evidence="1">2.7.7.61</ecNumber>
    </recommendedName>
</protein>
<evidence type="ECO:0000256" key="2">
    <source>
        <dbReference type="ARBA" id="ARBA00022679"/>
    </source>
</evidence>
<keyword evidence="5" id="KW-0456">Lyase</keyword>
<dbReference type="GO" id="GO:0050519">
    <property type="term" value="F:holo-citrate lyase synthase activity"/>
    <property type="evidence" value="ECO:0007669"/>
    <property type="project" value="UniProtKB-EC"/>
</dbReference>
<organism evidence="5 6">
    <name type="scientific">Vibrio diazotrophicus</name>
    <dbReference type="NCBI Taxonomy" id="685"/>
    <lineage>
        <taxon>Bacteria</taxon>
        <taxon>Pseudomonadati</taxon>
        <taxon>Pseudomonadota</taxon>
        <taxon>Gammaproteobacteria</taxon>
        <taxon>Vibrionales</taxon>
        <taxon>Vibrionaceae</taxon>
        <taxon>Vibrio</taxon>
    </lineage>
</organism>
<dbReference type="GO" id="GO:0051191">
    <property type="term" value="P:prosthetic group biosynthetic process"/>
    <property type="evidence" value="ECO:0007669"/>
    <property type="project" value="InterPro"/>
</dbReference>
<dbReference type="Pfam" id="PF03802">
    <property type="entry name" value="CitX"/>
    <property type="match status" value="1"/>
</dbReference>
<dbReference type="Proteomes" id="UP000236449">
    <property type="component" value="Unassembled WGS sequence"/>
</dbReference>
<sequence length="170" mass="19484">MGSAMSLYDVHQISLNNLKRQSQLTRKYELPLIIVKTNISNELNENEQARFVYKLALEEVNKKLTLLNAMVLEHEDATNRSNLESVFVVRGVTTSNLKRAMVKIENSHPLGSLINIDIIDPQGYAVSRRGSQMEPRRCILCQYPASYCSMNHRHSVEEIKHKIKSIIAQY</sequence>
<dbReference type="NCBIfam" id="TIGR03124">
    <property type="entry name" value="citrate_citX"/>
    <property type="match status" value="1"/>
</dbReference>
<dbReference type="InterPro" id="IPR005551">
    <property type="entry name" value="CitX"/>
</dbReference>
<dbReference type="EC" id="2.7.7.61" evidence="1"/>
<comment type="catalytic activity">
    <reaction evidence="4">
        <text>apo-[citrate lyase ACP] + 2'-(5''-triphospho-alpha-D-ribosyl)-3'-dephospho-CoA = holo-[citrate lyase ACP] + diphosphate</text>
        <dbReference type="Rhea" id="RHEA:16333"/>
        <dbReference type="Rhea" id="RHEA-COMP:10157"/>
        <dbReference type="Rhea" id="RHEA-COMP:10158"/>
        <dbReference type="ChEBI" id="CHEBI:29999"/>
        <dbReference type="ChEBI" id="CHEBI:33019"/>
        <dbReference type="ChEBI" id="CHEBI:61378"/>
        <dbReference type="ChEBI" id="CHEBI:82683"/>
        <dbReference type="EC" id="2.7.7.61"/>
    </reaction>
</comment>
<evidence type="ECO:0000256" key="3">
    <source>
        <dbReference type="ARBA" id="ARBA00022695"/>
    </source>
</evidence>
<evidence type="ECO:0000313" key="5">
    <source>
        <dbReference type="EMBL" id="PNI05337.1"/>
    </source>
</evidence>
<dbReference type="EMBL" id="POSK01000004">
    <property type="protein sequence ID" value="PNI05337.1"/>
    <property type="molecule type" value="Genomic_DNA"/>
</dbReference>
<gene>
    <name evidence="5" type="primary">citX</name>
    <name evidence="5" type="ORF">C1N32_08105</name>
</gene>
<accession>A0A2J8G9H1</accession>
<proteinExistence type="predicted"/>
<comment type="caution">
    <text evidence="5">The sequence shown here is derived from an EMBL/GenBank/DDBJ whole genome shotgun (WGS) entry which is preliminary data.</text>
</comment>
<name>A0A2J8G9H1_VIBDI</name>
<evidence type="ECO:0000313" key="6">
    <source>
        <dbReference type="Proteomes" id="UP000236449"/>
    </source>
</evidence>
<dbReference type="GO" id="GO:0016829">
    <property type="term" value="F:lyase activity"/>
    <property type="evidence" value="ECO:0007669"/>
    <property type="project" value="UniProtKB-KW"/>
</dbReference>
<keyword evidence="3" id="KW-0548">Nucleotidyltransferase</keyword>
<evidence type="ECO:0000256" key="1">
    <source>
        <dbReference type="ARBA" id="ARBA00012524"/>
    </source>
</evidence>
<keyword evidence="2" id="KW-0808">Transferase</keyword>